<gene>
    <name evidence="1" type="ORF">CJ263_19095</name>
</gene>
<dbReference type="InterPro" id="IPR045749">
    <property type="entry name" value="DUF6090"/>
</dbReference>
<dbReference type="Pfam" id="PF19578">
    <property type="entry name" value="DUF6090"/>
    <property type="match status" value="1"/>
</dbReference>
<organism evidence="1 2">
    <name type="scientific">Maribacter cobaltidurans</name>
    <dbReference type="NCBI Taxonomy" id="1178778"/>
    <lineage>
        <taxon>Bacteria</taxon>
        <taxon>Pseudomonadati</taxon>
        <taxon>Bacteroidota</taxon>
        <taxon>Flavobacteriia</taxon>
        <taxon>Flavobacteriales</taxon>
        <taxon>Flavobacteriaceae</taxon>
        <taxon>Maribacter</taxon>
    </lineage>
</organism>
<dbReference type="AlphaFoldDB" id="A0A223VA52"/>
<evidence type="ECO:0000313" key="2">
    <source>
        <dbReference type="Proteomes" id="UP000215244"/>
    </source>
</evidence>
<proteinExistence type="predicted"/>
<dbReference type="Proteomes" id="UP000215244">
    <property type="component" value="Chromosome"/>
</dbReference>
<protein>
    <submittedName>
        <fullName evidence="1">Uncharacterized protein</fullName>
    </submittedName>
</protein>
<name>A0A223VA52_9FLAO</name>
<dbReference type="OrthoDB" id="821805at2"/>
<dbReference type="KEGG" id="marb:CJ263_19095"/>
<sequence>MIKFFRRIRQRLLSENKFSKYLIYAIGEIILVVIGILIALSINNWNEKQKELAKEQLILKQLKSEYQSNLNQLDEKILMRNEALEACNNLLSQIDNPNSINEDRVYQSLWILFRDPTFDPIKNDIVGSENLRLINNDALVRFLSNWSSEVFQVQELELEYQKFRTEILLPCYLRLGVSRNVNNNLWKDGYSPTEALDKESKNKFTIKPTKKSLNLTKALEDVELEGIVSQVITHHQITNMQSQTLRMRIINMLEIIEGEIKIDNRYPIEKQTY</sequence>
<dbReference type="EMBL" id="CP022957">
    <property type="protein sequence ID" value="ASV32157.1"/>
    <property type="molecule type" value="Genomic_DNA"/>
</dbReference>
<dbReference type="RefSeq" id="WP_094998730.1">
    <property type="nucleotide sequence ID" value="NZ_BMJL01000008.1"/>
</dbReference>
<keyword evidence="2" id="KW-1185">Reference proteome</keyword>
<accession>A0A223VA52</accession>
<reference evidence="1 2" key="1">
    <citation type="submission" date="2017-08" db="EMBL/GenBank/DDBJ databases">
        <title>The complete genome sequence of Maribacter sp. B1, isolated from deep-sea sediment.</title>
        <authorList>
            <person name="Wu Y.-H."/>
            <person name="Cheng H."/>
            <person name="Xu X.-W."/>
        </authorList>
    </citation>
    <scope>NUCLEOTIDE SEQUENCE [LARGE SCALE GENOMIC DNA]</scope>
    <source>
        <strain evidence="1 2">B1</strain>
    </source>
</reference>
<evidence type="ECO:0000313" key="1">
    <source>
        <dbReference type="EMBL" id="ASV32157.1"/>
    </source>
</evidence>